<organism evidence="5 6">
    <name type="scientific">Neospora caninum (strain Liverpool)</name>
    <dbReference type="NCBI Taxonomy" id="572307"/>
    <lineage>
        <taxon>Eukaryota</taxon>
        <taxon>Sar</taxon>
        <taxon>Alveolata</taxon>
        <taxon>Apicomplexa</taxon>
        <taxon>Conoidasida</taxon>
        <taxon>Coccidia</taxon>
        <taxon>Eucoccidiorida</taxon>
        <taxon>Eimeriorina</taxon>
        <taxon>Sarcocystidae</taxon>
        <taxon>Neospora</taxon>
    </lineage>
</organism>
<dbReference type="AlphaFoldDB" id="F0VH58"/>
<proteinExistence type="predicted"/>
<evidence type="ECO:0000313" key="6">
    <source>
        <dbReference type="Proteomes" id="UP000007494"/>
    </source>
</evidence>
<name>F0VH58_NEOCL</name>
<dbReference type="Pfam" id="PF00233">
    <property type="entry name" value="PDEase_I"/>
    <property type="match status" value="1"/>
</dbReference>
<feature type="compositionally biased region" description="Basic and acidic residues" evidence="3">
    <location>
        <begin position="375"/>
        <end position="403"/>
    </location>
</feature>
<dbReference type="GeneID" id="13443162"/>
<dbReference type="Gene3D" id="1.10.1300.10">
    <property type="entry name" value="3'5'-cyclic nucleotide phosphodiesterase, catalytic domain"/>
    <property type="match status" value="1"/>
</dbReference>
<sequence>MNRRSLLALTYNDNSVLEQFHSSVAFFLLHHHHLLLPRPLHASKPAGARKRSSTKREEAAPSRRGDATAQTGTGETADGQGLEGGGEGEVLQERDEPEGEASLCDRIEREDSYRAFRKEVIELIVHTDMTKHFSLLALFKVKRQTGGLDIVNNEEDRSMLLKMLLKAADIGHATKTFDLHFFLSCCLIEEFHRARFVDPLSLGSTEVCQRRRRRAQGIPPGSKAFLPARAEGALPLESITLLLPSSLAVRNPDEAQKAATHACGAYRRFLGARRRERRTLMTKLGRDKEARLCLRLFPVRLCHAVEPSIRLTHAHAEFGWTAKRDVETKDKSQEASGPDSAGEAVCLQTTSPGWAIKQEPKTQLKPQAPPSRTVPSREGEKREKAEQGIEGRRRQARSVEVRRNSNSVRTNQRPESQGSPENGKRKRNQTKRGCVTGTSAKSVETTVDHLEQKRLLISLPLPLSVVLPCFKSVWRRFRKTKMLGR</sequence>
<reference evidence="6" key="1">
    <citation type="journal article" date="2012" name="PLoS Pathog.">
        <title>Comparative genomics of the apicomplexan parasites Toxoplasma gondii and Neospora caninum: Coccidia differing in host range and transmission strategy.</title>
        <authorList>
            <person name="Reid A.J."/>
            <person name="Vermont S.J."/>
            <person name="Cotton J.A."/>
            <person name="Harris D."/>
            <person name="Hill-Cawthorne G.A."/>
            <person name="Konen-Waisman S."/>
            <person name="Latham S.M."/>
            <person name="Mourier T."/>
            <person name="Norton R."/>
            <person name="Quail M.A."/>
            <person name="Sanders M."/>
            <person name="Shanmugam D."/>
            <person name="Sohal A."/>
            <person name="Wasmuth J.D."/>
            <person name="Brunk B."/>
            <person name="Grigg M.E."/>
            <person name="Howard J.C."/>
            <person name="Parkinson J."/>
            <person name="Roos D.S."/>
            <person name="Trees A.J."/>
            <person name="Berriman M."/>
            <person name="Pain A."/>
            <person name="Wastling J.M."/>
        </authorList>
    </citation>
    <scope>NUCLEOTIDE SEQUENCE [LARGE SCALE GENOMIC DNA]</scope>
    <source>
        <strain evidence="6">Liverpool</strain>
    </source>
</reference>
<dbReference type="eggNOG" id="ENOG502RUD5">
    <property type="taxonomic scope" value="Eukaryota"/>
</dbReference>
<dbReference type="SUPFAM" id="SSF109604">
    <property type="entry name" value="HD-domain/PDEase-like"/>
    <property type="match status" value="2"/>
</dbReference>
<dbReference type="InterPro" id="IPR036971">
    <property type="entry name" value="PDEase_catalytic_dom_sf"/>
</dbReference>
<dbReference type="RefSeq" id="XP_003883084.1">
    <property type="nucleotide sequence ID" value="XM_003883035.1"/>
</dbReference>
<dbReference type="InParanoid" id="F0VH58"/>
<feature type="compositionally biased region" description="Polar residues" evidence="3">
    <location>
        <begin position="404"/>
        <end position="420"/>
    </location>
</feature>
<dbReference type="EMBL" id="FR823389">
    <property type="protein sequence ID" value="CBZ53052.1"/>
    <property type="molecule type" value="Genomic_DNA"/>
</dbReference>
<keyword evidence="1" id="KW-0479">Metal-binding</keyword>
<dbReference type="InterPro" id="IPR002073">
    <property type="entry name" value="PDEase_catalytic_dom"/>
</dbReference>
<feature type="region of interest" description="Disordered" evidence="3">
    <location>
        <begin position="40"/>
        <end position="104"/>
    </location>
</feature>
<feature type="domain" description="PDEase" evidence="4">
    <location>
        <begin position="1"/>
        <end position="191"/>
    </location>
</feature>
<accession>F0VH58</accession>
<evidence type="ECO:0000313" key="5">
    <source>
        <dbReference type="EMBL" id="CBZ53052.1"/>
    </source>
</evidence>
<gene>
    <name evidence="5" type="ORF">NCLIV_0284</name>
</gene>
<dbReference type="Proteomes" id="UP000007494">
    <property type="component" value="Chromosome VIIb"/>
</dbReference>
<keyword evidence="6" id="KW-1185">Reference proteome</keyword>
<dbReference type="GO" id="GO:0004114">
    <property type="term" value="F:3',5'-cyclic-nucleotide phosphodiesterase activity"/>
    <property type="evidence" value="ECO:0007669"/>
    <property type="project" value="InterPro"/>
</dbReference>
<evidence type="ECO:0000256" key="3">
    <source>
        <dbReference type="SAM" id="MobiDB-lite"/>
    </source>
</evidence>
<keyword evidence="2" id="KW-0378">Hydrolase</keyword>
<dbReference type="GO" id="GO:0007165">
    <property type="term" value="P:signal transduction"/>
    <property type="evidence" value="ECO:0007669"/>
    <property type="project" value="InterPro"/>
</dbReference>
<evidence type="ECO:0000256" key="2">
    <source>
        <dbReference type="ARBA" id="ARBA00022801"/>
    </source>
</evidence>
<evidence type="ECO:0000259" key="4">
    <source>
        <dbReference type="PROSITE" id="PS51845"/>
    </source>
</evidence>
<dbReference type="VEuPathDB" id="ToxoDB:NCLIV_0284"/>
<dbReference type="PANTHER" id="PTHR11347">
    <property type="entry name" value="CYCLIC NUCLEOTIDE PHOSPHODIESTERASE"/>
    <property type="match status" value="1"/>
</dbReference>
<feature type="region of interest" description="Disordered" evidence="3">
    <location>
        <begin position="354"/>
        <end position="439"/>
    </location>
</feature>
<dbReference type="GO" id="GO:0046872">
    <property type="term" value="F:metal ion binding"/>
    <property type="evidence" value="ECO:0007669"/>
    <property type="project" value="UniProtKB-KW"/>
</dbReference>
<dbReference type="OrthoDB" id="440082at2759"/>
<feature type="compositionally biased region" description="Basic and acidic residues" evidence="3">
    <location>
        <begin position="54"/>
        <end position="66"/>
    </location>
</feature>
<protein>
    <submittedName>
        <fullName evidence="5">3'5'-cyclic nucleotide phosphodiesterase domain-containing protein</fullName>
    </submittedName>
</protein>
<dbReference type="PROSITE" id="PS51845">
    <property type="entry name" value="PDEASE_I_2"/>
    <property type="match status" value="1"/>
</dbReference>
<evidence type="ECO:0000256" key="1">
    <source>
        <dbReference type="ARBA" id="ARBA00022723"/>
    </source>
</evidence>